<feature type="compositionally biased region" description="Polar residues" evidence="1">
    <location>
        <begin position="129"/>
        <end position="156"/>
    </location>
</feature>
<feature type="compositionally biased region" description="Basic residues" evidence="1">
    <location>
        <begin position="224"/>
        <end position="233"/>
    </location>
</feature>
<feature type="region of interest" description="Disordered" evidence="1">
    <location>
        <begin position="315"/>
        <end position="378"/>
    </location>
</feature>
<evidence type="ECO:0000313" key="2">
    <source>
        <dbReference type="EMBL" id="KAF3338166.1"/>
    </source>
</evidence>
<name>A0A833RLS4_9POAL</name>
<dbReference type="AlphaFoldDB" id="A0A833RLS4"/>
<feature type="compositionally biased region" description="Basic residues" evidence="1">
    <location>
        <begin position="409"/>
        <end position="424"/>
    </location>
</feature>
<keyword evidence="3" id="KW-1185">Reference proteome</keyword>
<gene>
    <name evidence="2" type="ORF">FCM35_KLT18753</name>
</gene>
<evidence type="ECO:0000313" key="3">
    <source>
        <dbReference type="Proteomes" id="UP000623129"/>
    </source>
</evidence>
<sequence length="511" mass="58492">MFPRWPEFDQYGDAMSAYRWRHGGYYLPSPPVTPPDPRFHGYANYHTNNNPSYLHATPPSQHHMNLYASQPPNDRFYPLQNSLYRTSQYNHWTGPVQPLIPSPVRHVHPAILQTRHEIFTQFPNYLPTQSVGQNSRTKPSKLNPTVQARKNPSSTAKKVVVSESKQGPNNTTCSPATPIAVTLPAKESILWPKPDNELVVKDIPNPVNETQEHVLVPFLRKRKWKRKRKNKKNRKEEARKELPPEIQQNPSSTANEVEVLESKQAPNNTACTPASPIAVTLPANESIQWPKPDIELVVKDILNPVNETQGHILMPFSRKRKRKNKKNRKEEVRKELPPGQTVEIQQSPSNSTANKVEASESKQAPNNTARTPATPIAVTLPAKENIQWPKPDIELVVKDIPNRVNDFSRKRKRKRNNKKNRKEKVKKEQPPELMQFYRKHMVQDPWLNIKPVVGIIVMKCSVFSVIETEEKCEGGVMVDYSKMSLADCLEMTFEETVNGNSTVTEDQMYFV</sequence>
<feature type="compositionally biased region" description="Polar residues" evidence="1">
    <location>
        <begin position="163"/>
        <end position="175"/>
    </location>
</feature>
<proteinExistence type="predicted"/>
<feature type="compositionally biased region" description="Basic and acidic residues" evidence="1">
    <location>
        <begin position="234"/>
        <end position="243"/>
    </location>
</feature>
<feature type="compositionally biased region" description="Polar residues" evidence="1">
    <location>
        <begin position="361"/>
        <end position="371"/>
    </location>
</feature>
<comment type="caution">
    <text evidence="2">The sequence shown here is derived from an EMBL/GenBank/DDBJ whole genome shotgun (WGS) entry which is preliminary data.</text>
</comment>
<accession>A0A833RLS4</accession>
<feature type="region of interest" description="Disordered" evidence="1">
    <location>
        <begin position="224"/>
        <end position="258"/>
    </location>
</feature>
<feature type="compositionally biased region" description="Basic residues" evidence="1">
    <location>
        <begin position="317"/>
        <end position="327"/>
    </location>
</feature>
<feature type="region of interest" description="Disordered" evidence="1">
    <location>
        <begin position="406"/>
        <end position="428"/>
    </location>
</feature>
<evidence type="ECO:0000256" key="1">
    <source>
        <dbReference type="SAM" id="MobiDB-lite"/>
    </source>
</evidence>
<dbReference type="EMBL" id="SWLB01000006">
    <property type="protein sequence ID" value="KAF3338166.1"/>
    <property type="molecule type" value="Genomic_DNA"/>
</dbReference>
<dbReference type="Proteomes" id="UP000623129">
    <property type="component" value="Unassembled WGS sequence"/>
</dbReference>
<protein>
    <submittedName>
        <fullName evidence="2">Uncharacterized protein</fullName>
    </submittedName>
</protein>
<feature type="compositionally biased region" description="Polar residues" evidence="1">
    <location>
        <begin position="246"/>
        <end position="255"/>
    </location>
</feature>
<feature type="region of interest" description="Disordered" evidence="1">
    <location>
        <begin position="129"/>
        <end position="177"/>
    </location>
</feature>
<feature type="compositionally biased region" description="Polar residues" evidence="1">
    <location>
        <begin position="342"/>
        <end position="354"/>
    </location>
</feature>
<organism evidence="2 3">
    <name type="scientific">Carex littledalei</name>
    <dbReference type="NCBI Taxonomy" id="544730"/>
    <lineage>
        <taxon>Eukaryota</taxon>
        <taxon>Viridiplantae</taxon>
        <taxon>Streptophyta</taxon>
        <taxon>Embryophyta</taxon>
        <taxon>Tracheophyta</taxon>
        <taxon>Spermatophyta</taxon>
        <taxon>Magnoliopsida</taxon>
        <taxon>Liliopsida</taxon>
        <taxon>Poales</taxon>
        <taxon>Cyperaceae</taxon>
        <taxon>Cyperoideae</taxon>
        <taxon>Cariceae</taxon>
        <taxon>Carex</taxon>
        <taxon>Carex subgen. Euthyceras</taxon>
    </lineage>
</organism>
<reference evidence="2" key="1">
    <citation type="submission" date="2020-01" db="EMBL/GenBank/DDBJ databases">
        <title>Genome sequence of Kobresia littledalei, the first chromosome-level genome in the family Cyperaceae.</title>
        <authorList>
            <person name="Qu G."/>
        </authorList>
    </citation>
    <scope>NUCLEOTIDE SEQUENCE</scope>
    <source>
        <strain evidence="2">C.B.Clarke</strain>
        <tissue evidence="2">Leaf</tissue>
    </source>
</reference>